<gene>
    <name evidence="2" type="ORF">NLI96_g4953</name>
</gene>
<accession>A0AAD5YJK9</accession>
<dbReference type="AlphaFoldDB" id="A0AAD5YJK9"/>
<protein>
    <submittedName>
        <fullName evidence="2">Uncharacterized protein</fullName>
    </submittedName>
</protein>
<dbReference type="EMBL" id="JANAWD010000153">
    <property type="protein sequence ID" value="KAJ3485434.1"/>
    <property type="molecule type" value="Genomic_DNA"/>
</dbReference>
<evidence type="ECO:0000313" key="2">
    <source>
        <dbReference type="EMBL" id="KAJ3485434.1"/>
    </source>
</evidence>
<comment type="caution">
    <text evidence="2">The sequence shown here is derived from an EMBL/GenBank/DDBJ whole genome shotgun (WGS) entry which is preliminary data.</text>
</comment>
<evidence type="ECO:0000313" key="3">
    <source>
        <dbReference type="Proteomes" id="UP001212997"/>
    </source>
</evidence>
<keyword evidence="3" id="KW-1185">Reference proteome</keyword>
<sequence length="77" mass="8067">MLSRAASFLLGFIVVLPLLSSATAVDLEAREGTGLIGSLPIVGGMLRDPMKGLLDTVEGILVGRDFVGVGEIERDQL</sequence>
<name>A0AAD5YJK9_9APHY</name>
<proteinExistence type="predicted"/>
<feature type="chain" id="PRO_5042236142" evidence="1">
    <location>
        <begin position="25"/>
        <end position="77"/>
    </location>
</feature>
<reference evidence="2" key="1">
    <citation type="submission" date="2022-07" db="EMBL/GenBank/DDBJ databases">
        <title>Genome Sequence of Physisporinus lineatus.</title>
        <authorList>
            <person name="Buettner E."/>
        </authorList>
    </citation>
    <scope>NUCLEOTIDE SEQUENCE</scope>
    <source>
        <strain evidence="2">VT162</strain>
    </source>
</reference>
<organism evidence="2 3">
    <name type="scientific">Meripilus lineatus</name>
    <dbReference type="NCBI Taxonomy" id="2056292"/>
    <lineage>
        <taxon>Eukaryota</taxon>
        <taxon>Fungi</taxon>
        <taxon>Dikarya</taxon>
        <taxon>Basidiomycota</taxon>
        <taxon>Agaricomycotina</taxon>
        <taxon>Agaricomycetes</taxon>
        <taxon>Polyporales</taxon>
        <taxon>Meripilaceae</taxon>
        <taxon>Meripilus</taxon>
    </lineage>
</organism>
<keyword evidence="1" id="KW-0732">Signal</keyword>
<feature type="signal peptide" evidence="1">
    <location>
        <begin position="1"/>
        <end position="24"/>
    </location>
</feature>
<evidence type="ECO:0000256" key="1">
    <source>
        <dbReference type="SAM" id="SignalP"/>
    </source>
</evidence>
<dbReference type="Proteomes" id="UP001212997">
    <property type="component" value="Unassembled WGS sequence"/>
</dbReference>